<keyword evidence="5" id="KW-0997">Cell inner membrane</keyword>
<evidence type="ECO:0000313" key="6">
    <source>
        <dbReference type="EMBL" id="PUD98828.1"/>
    </source>
</evidence>
<feature type="transmembrane region" description="Helical" evidence="5">
    <location>
        <begin position="151"/>
        <end position="169"/>
    </location>
</feature>
<organism evidence="6 7">
    <name type="scientific">Candidatus Sedimenticola endophacoides</name>
    <dbReference type="NCBI Taxonomy" id="2548426"/>
    <lineage>
        <taxon>Bacteria</taxon>
        <taxon>Pseudomonadati</taxon>
        <taxon>Pseudomonadota</taxon>
        <taxon>Gammaproteobacteria</taxon>
        <taxon>Chromatiales</taxon>
        <taxon>Sedimenticolaceae</taxon>
        <taxon>Sedimenticola</taxon>
    </lineage>
</organism>
<dbReference type="HAMAP" id="MF_00189">
    <property type="entry name" value="YciB"/>
    <property type="match status" value="1"/>
</dbReference>
<sequence>MKFLNDFLPVILFFIAYKLGDIYIATGVLIIASIAQVAIQRLLHKRVEKMHLVVLGLAVFFGGMTLLLHDPLFIKWKPTVVNWLFAIAFLGSRFIGAKTLVQRMMDHAVTLPNPVWDRLNTAWVIFFAAMGGLNLYVAFNFTEATWVDFKLFGMMGLTLVFVLIQAFYMSRFMPQPDENQGES</sequence>
<evidence type="ECO:0000256" key="4">
    <source>
        <dbReference type="ARBA" id="ARBA00023136"/>
    </source>
</evidence>
<feature type="transmembrane region" description="Helical" evidence="5">
    <location>
        <begin position="51"/>
        <end position="68"/>
    </location>
</feature>
<dbReference type="InterPro" id="IPR006008">
    <property type="entry name" value="YciB"/>
</dbReference>
<accession>A0A657PZ20</accession>
<dbReference type="NCBIfam" id="TIGR00997">
    <property type="entry name" value="ispZ"/>
    <property type="match status" value="1"/>
</dbReference>
<keyword evidence="3 5" id="KW-1133">Transmembrane helix</keyword>
<dbReference type="EMBL" id="PQCO01000284">
    <property type="protein sequence ID" value="PUD98828.1"/>
    <property type="molecule type" value="Genomic_DNA"/>
</dbReference>
<feature type="transmembrane region" description="Helical" evidence="5">
    <location>
        <begin position="122"/>
        <end position="139"/>
    </location>
</feature>
<evidence type="ECO:0000256" key="2">
    <source>
        <dbReference type="ARBA" id="ARBA00022692"/>
    </source>
</evidence>
<feature type="transmembrane region" description="Helical" evidence="5">
    <location>
        <begin position="20"/>
        <end position="39"/>
    </location>
</feature>
<comment type="caution">
    <text evidence="6">The sequence shown here is derived from an EMBL/GenBank/DDBJ whole genome shotgun (WGS) entry which is preliminary data.</text>
</comment>
<dbReference type="GO" id="GO:0005886">
    <property type="term" value="C:plasma membrane"/>
    <property type="evidence" value="ECO:0007669"/>
    <property type="project" value="UniProtKB-SubCell"/>
</dbReference>
<evidence type="ECO:0000256" key="3">
    <source>
        <dbReference type="ARBA" id="ARBA00022989"/>
    </source>
</evidence>
<evidence type="ECO:0000256" key="5">
    <source>
        <dbReference type="HAMAP-Rule" id="MF_00189"/>
    </source>
</evidence>
<keyword evidence="2 5" id="KW-0812">Transmembrane</keyword>
<comment type="subcellular location">
    <subcellularLocation>
        <location evidence="5">Cell inner membrane</location>
        <topology evidence="5">Multi-pass membrane protein</topology>
    </subcellularLocation>
</comment>
<feature type="transmembrane region" description="Helical" evidence="5">
    <location>
        <begin position="80"/>
        <end position="101"/>
    </location>
</feature>
<keyword evidence="4 5" id="KW-0472">Membrane</keyword>
<dbReference type="NCBIfam" id="NF001324">
    <property type="entry name" value="PRK00259.1-2"/>
    <property type="match status" value="1"/>
</dbReference>
<name>A0A657PZ20_9GAMM</name>
<evidence type="ECO:0000256" key="1">
    <source>
        <dbReference type="ARBA" id="ARBA00022475"/>
    </source>
</evidence>
<dbReference type="PANTHER" id="PTHR36917">
    <property type="entry name" value="INTRACELLULAR SEPTATION PROTEIN A-RELATED"/>
    <property type="match status" value="1"/>
</dbReference>
<gene>
    <name evidence="5" type="primary">yciB</name>
    <name evidence="6" type="ORF">C3L24_12000</name>
</gene>
<reference evidence="6 7" key="1">
    <citation type="submission" date="2018-01" db="EMBL/GenBank/DDBJ databases">
        <title>Novel co-symbiosis in the lucinid bivalve Phacoides pectinatus.</title>
        <authorList>
            <person name="Lim S.J."/>
            <person name="Davis B.G."/>
            <person name="Gill D.E."/>
            <person name="Engel A.S."/>
            <person name="Anderson L.C."/>
            <person name="Campbell B.J."/>
        </authorList>
    </citation>
    <scope>NUCLEOTIDE SEQUENCE [LARGE SCALE GENOMIC DNA]</scope>
    <source>
        <strain evidence="6">N3_P5</strain>
    </source>
</reference>
<dbReference type="NCBIfam" id="NF001325">
    <property type="entry name" value="PRK00259.1-3"/>
    <property type="match status" value="1"/>
</dbReference>
<comment type="function">
    <text evidence="5">Plays a role in cell envelope biogenesis, maintenance of cell envelope integrity and membrane homeostasis.</text>
</comment>
<keyword evidence="1 5" id="KW-1003">Cell membrane</keyword>
<proteinExistence type="inferred from homology"/>
<dbReference type="PANTHER" id="PTHR36917:SF1">
    <property type="entry name" value="INNER MEMBRANE-SPANNING PROTEIN YCIB"/>
    <property type="match status" value="1"/>
</dbReference>
<dbReference type="AlphaFoldDB" id="A0A657PZ20"/>
<evidence type="ECO:0000313" key="7">
    <source>
        <dbReference type="Proteomes" id="UP000250928"/>
    </source>
</evidence>
<comment type="similarity">
    <text evidence="5">Belongs to the YciB family.</text>
</comment>
<dbReference type="Pfam" id="PF04279">
    <property type="entry name" value="IspA"/>
    <property type="match status" value="1"/>
</dbReference>
<dbReference type="Proteomes" id="UP000250928">
    <property type="component" value="Unassembled WGS sequence"/>
</dbReference>
<protein>
    <recommendedName>
        <fullName evidence="5">Inner membrane-spanning protein YciB</fullName>
    </recommendedName>
</protein>